<keyword evidence="7" id="KW-1185">Reference proteome</keyword>
<comment type="function">
    <text evidence="4">Involved in the assembly of lipopolysaccharide (LPS). Required for the translocation of LPS from the inner membrane to the outer membrane. May form a bridge between the inner membrane and the outer membrane, via interactions with LptC and LptD, thereby facilitating LPS transfer across the periplasm.</text>
</comment>
<dbReference type="Proteomes" id="UP000640333">
    <property type="component" value="Unassembled WGS sequence"/>
</dbReference>
<dbReference type="InterPro" id="IPR014340">
    <property type="entry name" value="LptA"/>
</dbReference>
<dbReference type="RefSeq" id="WP_193952842.1">
    <property type="nucleotide sequence ID" value="NZ_JADEYS010000007.1"/>
</dbReference>
<evidence type="ECO:0000256" key="4">
    <source>
        <dbReference type="HAMAP-Rule" id="MF_01914"/>
    </source>
</evidence>
<evidence type="ECO:0000256" key="2">
    <source>
        <dbReference type="ARBA" id="ARBA00022729"/>
    </source>
</evidence>
<dbReference type="NCBIfam" id="TIGR03002">
    <property type="entry name" value="outer_YhbN_LptA"/>
    <property type="match status" value="1"/>
</dbReference>
<evidence type="ECO:0000256" key="3">
    <source>
        <dbReference type="ARBA" id="ARBA00022764"/>
    </source>
</evidence>
<dbReference type="GO" id="GO:0009279">
    <property type="term" value="C:cell outer membrane"/>
    <property type="evidence" value="ECO:0007669"/>
    <property type="project" value="TreeGrafter"/>
</dbReference>
<dbReference type="GO" id="GO:0015920">
    <property type="term" value="P:lipopolysaccharide transport"/>
    <property type="evidence" value="ECO:0007669"/>
    <property type="project" value="UniProtKB-UniRule"/>
</dbReference>
<dbReference type="GO" id="GO:0001530">
    <property type="term" value="F:lipopolysaccharide binding"/>
    <property type="evidence" value="ECO:0007669"/>
    <property type="project" value="InterPro"/>
</dbReference>
<keyword evidence="3 4" id="KW-0574">Periplasm</keyword>
<protein>
    <recommendedName>
        <fullName evidence="4">Lipopolysaccharide export system protein LptA</fullName>
    </recommendedName>
</protein>
<keyword evidence="2 4" id="KW-0732">Signal</keyword>
<accession>A0A8J7K6Q4</accession>
<gene>
    <name evidence="4 6" type="primary">lptA</name>
    <name evidence="6" type="ORF">IOQ59_08440</name>
</gene>
<organism evidence="6 7">
    <name type="scientific">Pontibacterium sinense</name>
    <dbReference type="NCBI Taxonomy" id="2781979"/>
    <lineage>
        <taxon>Bacteria</taxon>
        <taxon>Pseudomonadati</taxon>
        <taxon>Pseudomonadota</taxon>
        <taxon>Gammaproteobacteria</taxon>
        <taxon>Oceanospirillales</taxon>
        <taxon>Oceanospirillaceae</taxon>
        <taxon>Pontibacterium</taxon>
    </lineage>
</organism>
<dbReference type="Gene3D" id="2.60.450.10">
    <property type="entry name" value="Lipopolysaccharide (LPS) transport protein A like domain"/>
    <property type="match status" value="1"/>
</dbReference>
<feature type="signal peptide" evidence="4">
    <location>
        <begin position="1"/>
        <end position="20"/>
    </location>
</feature>
<evidence type="ECO:0000259" key="5">
    <source>
        <dbReference type="Pfam" id="PF03968"/>
    </source>
</evidence>
<feature type="domain" description="Organic solvent tolerance-like N-terminal" evidence="5">
    <location>
        <begin position="30"/>
        <end position="139"/>
    </location>
</feature>
<comment type="subcellular location">
    <subcellularLocation>
        <location evidence="4">Periplasm</location>
    </subcellularLocation>
</comment>
<feature type="chain" id="PRO_5035347390" description="Lipopolysaccharide export system protein LptA" evidence="4">
    <location>
        <begin position="21"/>
        <end position="169"/>
    </location>
</feature>
<comment type="similarity">
    <text evidence="4">Belongs to the LptA family.</text>
</comment>
<dbReference type="GO" id="GO:0017089">
    <property type="term" value="F:glycolipid transfer activity"/>
    <property type="evidence" value="ECO:0007669"/>
    <property type="project" value="TreeGrafter"/>
</dbReference>
<dbReference type="PANTHER" id="PTHR36504:SF1">
    <property type="entry name" value="LIPOPOLYSACCHARIDE EXPORT SYSTEM PROTEIN LPTA"/>
    <property type="match status" value="1"/>
</dbReference>
<dbReference type="PANTHER" id="PTHR36504">
    <property type="entry name" value="LIPOPOLYSACCHARIDE EXPORT SYSTEM PROTEIN LPTA"/>
    <property type="match status" value="1"/>
</dbReference>
<evidence type="ECO:0000313" key="6">
    <source>
        <dbReference type="EMBL" id="MBE9397286.1"/>
    </source>
</evidence>
<dbReference type="GO" id="GO:0030288">
    <property type="term" value="C:outer membrane-bounded periplasmic space"/>
    <property type="evidence" value="ECO:0007669"/>
    <property type="project" value="TreeGrafter"/>
</dbReference>
<comment type="subunit">
    <text evidence="4">Component of the lipopolysaccharide transport and assembly complex.</text>
</comment>
<dbReference type="InterPro" id="IPR005653">
    <property type="entry name" value="OstA-like_N"/>
</dbReference>
<evidence type="ECO:0000313" key="7">
    <source>
        <dbReference type="Proteomes" id="UP000640333"/>
    </source>
</evidence>
<reference evidence="6" key="1">
    <citation type="submission" date="2020-10" db="EMBL/GenBank/DDBJ databases">
        <title>Bacterium isolated from coastal waters sediment.</title>
        <authorList>
            <person name="Chen R.-J."/>
            <person name="Lu D.-C."/>
            <person name="Zhu K.-L."/>
            <person name="Du Z.-J."/>
        </authorList>
    </citation>
    <scope>NUCLEOTIDE SEQUENCE</scope>
    <source>
        <strain evidence="6">N1Y112</strain>
    </source>
</reference>
<dbReference type="InterPro" id="IPR052037">
    <property type="entry name" value="LPS_export_LptA"/>
</dbReference>
<dbReference type="HAMAP" id="MF_01914">
    <property type="entry name" value="LPS_assembly_LptA"/>
    <property type="match status" value="1"/>
</dbReference>
<dbReference type="Pfam" id="PF03968">
    <property type="entry name" value="LptD_N"/>
    <property type="match status" value="1"/>
</dbReference>
<dbReference type="EMBL" id="JADEYS010000007">
    <property type="protein sequence ID" value="MBE9397286.1"/>
    <property type="molecule type" value="Genomic_DNA"/>
</dbReference>
<name>A0A8J7K6Q4_9GAMM</name>
<evidence type="ECO:0000256" key="1">
    <source>
        <dbReference type="ARBA" id="ARBA00022448"/>
    </source>
</evidence>
<dbReference type="GO" id="GO:0043165">
    <property type="term" value="P:Gram-negative-bacterium-type cell outer membrane assembly"/>
    <property type="evidence" value="ECO:0007669"/>
    <property type="project" value="UniProtKB-UniRule"/>
</dbReference>
<sequence precursor="true">MKTKFLALLVATVFSATANALPEDREKPIHVSADSASIDEKSGRTIYQGDVKITQGTLLIEADRVEMERGKEGVERVTAFGKQAHFRQKPDTDKPYTDAWGDTIIYKVEKEHLTLQKNAKVISDKDTFTGSRILYNLKTSVVDAYSDGKDGSSGRVEMIIQPKKDKDAQ</sequence>
<keyword evidence="1 4" id="KW-0813">Transport</keyword>
<proteinExistence type="inferred from homology"/>
<comment type="caution">
    <text evidence="6">The sequence shown here is derived from an EMBL/GenBank/DDBJ whole genome shotgun (WGS) entry which is preliminary data.</text>
</comment>
<dbReference type="AlphaFoldDB" id="A0A8J7K6Q4"/>